<gene>
    <name evidence="2" type="ORF">BN000_03172</name>
</gene>
<keyword evidence="3" id="KW-1185">Reference proteome</keyword>
<feature type="region of interest" description="Disordered" evidence="1">
    <location>
        <begin position="1"/>
        <end position="41"/>
    </location>
</feature>
<feature type="compositionally biased region" description="Polar residues" evidence="1">
    <location>
        <begin position="1"/>
        <end position="11"/>
    </location>
</feature>
<dbReference type="EMBL" id="CVRB01000003">
    <property type="protein sequence ID" value="CRK83212.1"/>
    <property type="molecule type" value="Genomic_DNA"/>
</dbReference>
<dbReference type="AlphaFoldDB" id="A0A0U1NZE9"/>
<proteinExistence type="predicted"/>
<dbReference type="RefSeq" id="WP_090635485.1">
    <property type="nucleotide sequence ID" value="NZ_CVRB01000003.1"/>
</dbReference>
<evidence type="ECO:0000313" key="3">
    <source>
        <dbReference type="Proteomes" id="UP000199087"/>
    </source>
</evidence>
<name>A0A0U1NZE9_9BACI</name>
<reference evidence="3" key="1">
    <citation type="submission" date="2015-05" db="EMBL/GenBank/DDBJ databases">
        <authorList>
            <person name="Urmite Genomes"/>
        </authorList>
    </citation>
    <scope>NUCLEOTIDE SEQUENCE [LARGE SCALE GENOMIC DNA]</scope>
    <source>
        <strain evidence="3">LF1</strain>
    </source>
</reference>
<evidence type="ECO:0000313" key="2">
    <source>
        <dbReference type="EMBL" id="CRK83212.1"/>
    </source>
</evidence>
<evidence type="ECO:0000256" key="1">
    <source>
        <dbReference type="SAM" id="MobiDB-lite"/>
    </source>
</evidence>
<dbReference type="STRING" id="1499688.BN000_03172"/>
<dbReference type="Proteomes" id="UP000199087">
    <property type="component" value="Unassembled WGS sequence"/>
</dbReference>
<sequence length="65" mass="7410">MPERTSTTKSPVVSVDERRSGRVKSPFLREKTTRTTPRTSPSLYTKELFKRSDEAVGRLKNSRLG</sequence>
<accession>A0A0U1NZE9</accession>
<protein>
    <submittedName>
        <fullName evidence="2">Uncharacterized protein</fullName>
    </submittedName>
</protein>
<dbReference type="OrthoDB" id="2991227at2"/>
<organism evidence="2 3">
    <name type="scientific">Neobacillus massiliamazoniensis</name>
    <dbReference type="NCBI Taxonomy" id="1499688"/>
    <lineage>
        <taxon>Bacteria</taxon>
        <taxon>Bacillati</taxon>
        <taxon>Bacillota</taxon>
        <taxon>Bacilli</taxon>
        <taxon>Bacillales</taxon>
        <taxon>Bacillaceae</taxon>
        <taxon>Neobacillus</taxon>
    </lineage>
</organism>